<gene>
    <name evidence="7" type="ORF">N8I77_003648</name>
</gene>
<dbReference type="InterPro" id="IPR020946">
    <property type="entry name" value="Flavin_mOase-like"/>
</dbReference>
<dbReference type="FunFam" id="3.50.50.60:FF:000228">
    <property type="entry name" value="FAD-containing monooxygenase EthA"/>
    <property type="match status" value="1"/>
</dbReference>
<dbReference type="PRINTS" id="PR00411">
    <property type="entry name" value="PNDRDTASEI"/>
</dbReference>
<protein>
    <recommendedName>
        <fullName evidence="9">FAD-containing monooxygenase EthA</fullName>
    </recommendedName>
</protein>
<reference evidence="7" key="1">
    <citation type="submission" date="2023-06" db="EMBL/GenBank/DDBJ databases">
        <authorList>
            <person name="Noh H."/>
        </authorList>
    </citation>
    <scope>NUCLEOTIDE SEQUENCE</scope>
    <source>
        <strain evidence="7">DUCC20226</strain>
    </source>
</reference>
<dbReference type="GO" id="GO:0050661">
    <property type="term" value="F:NADP binding"/>
    <property type="evidence" value="ECO:0007669"/>
    <property type="project" value="InterPro"/>
</dbReference>
<evidence type="ECO:0000313" key="8">
    <source>
        <dbReference type="Proteomes" id="UP001265746"/>
    </source>
</evidence>
<dbReference type="Gene3D" id="3.50.50.60">
    <property type="entry name" value="FAD/NAD(P)-binding domain"/>
    <property type="match status" value="2"/>
</dbReference>
<evidence type="ECO:0000256" key="4">
    <source>
        <dbReference type="ARBA" id="ARBA00022857"/>
    </source>
</evidence>
<dbReference type="Proteomes" id="UP001265746">
    <property type="component" value="Unassembled WGS sequence"/>
</dbReference>
<keyword evidence="8" id="KW-1185">Reference proteome</keyword>
<dbReference type="InterPro" id="IPR051820">
    <property type="entry name" value="FAD-binding_MO"/>
</dbReference>
<dbReference type="PANTHER" id="PTHR43872">
    <property type="entry name" value="MONOOXYGENASE, PUTATIVE (AFU_ORTHOLOGUE AFUA_8G02570)-RELATED"/>
    <property type="match status" value="1"/>
</dbReference>
<evidence type="ECO:0000256" key="3">
    <source>
        <dbReference type="ARBA" id="ARBA00022827"/>
    </source>
</evidence>
<keyword evidence="2" id="KW-0285">Flavoprotein</keyword>
<evidence type="ECO:0000256" key="5">
    <source>
        <dbReference type="ARBA" id="ARBA00023002"/>
    </source>
</evidence>
<proteinExistence type="predicted"/>
<comment type="caution">
    <text evidence="7">The sequence shown here is derived from an EMBL/GenBank/DDBJ whole genome shotgun (WGS) entry which is preliminary data.</text>
</comment>
<keyword evidence="5" id="KW-0560">Oxidoreductase</keyword>
<comment type="cofactor">
    <cofactor evidence="1">
        <name>FAD</name>
        <dbReference type="ChEBI" id="CHEBI:57692"/>
    </cofactor>
</comment>
<evidence type="ECO:0000256" key="2">
    <source>
        <dbReference type="ARBA" id="ARBA00022630"/>
    </source>
</evidence>
<evidence type="ECO:0000256" key="1">
    <source>
        <dbReference type="ARBA" id="ARBA00001974"/>
    </source>
</evidence>
<dbReference type="AlphaFoldDB" id="A0AAD9SLW0"/>
<sequence length="530" mass="59244">MEDYDFVIIGAGASGINAAHKVQTEFPNAKFTVLEARDTVGGTWDFFKYPGLRSDSYLTGFGFRWRPWSEEKEIADGATIQKYLQESVEAAGIDKHIQFKHRVVGAHWSSAENKWTLEAEINDGEEKKRIRSQFVLACSGYYDYEKPLQAEIPGISNFKGTVVHPQFWPEDLDYSGKRVVIIGSGATTVTILPVLAKTAAKVTMLQRSPSYVMPLPAAPRHIFALRKFLPKRVADTMNFWKDVLFQTIVKTFCFTFPQFARRMLIRAMARELKGSGIPVDPHFTPRYTPWTQRLCVCPDGDFYDALRGGNCEVVTDHIDMVTESGIKTKSGKTIDADVIVTATGLRLLILGGVDCTLDGQRFNIAERFAWRNFMLEGVPNLAMVIGYTDMSWTLGSDACLRLLMRVIHHTKKIGAVAFKPVVQNREQMKAEPIISMKSTYFMVARDKLPRKAAVDPWNERKGYISESWFAKFGSISSITKGLEFILDSDSGGYTNGSANRAANGKVKGKNTKGYMKGFTNGHANGRAKAD</sequence>
<keyword evidence="6" id="KW-0503">Monooxygenase</keyword>
<dbReference type="PANTHER" id="PTHR43872:SF1">
    <property type="entry name" value="MONOOXYGENASE, PUTATIVE (AFU_ORTHOLOGUE AFUA_8G02570)-RELATED"/>
    <property type="match status" value="1"/>
</dbReference>
<dbReference type="InterPro" id="IPR036188">
    <property type="entry name" value="FAD/NAD-bd_sf"/>
</dbReference>
<keyword evidence="4" id="KW-0521">NADP</keyword>
<dbReference type="Pfam" id="PF00743">
    <property type="entry name" value="FMO-like"/>
    <property type="match status" value="1"/>
</dbReference>
<dbReference type="SUPFAM" id="SSF51905">
    <property type="entry name" value="FAD/NAD(P)-binding domain"/>
    <property type="match status" value="1"/>
</dbReference>
<keyword evidence="3" id="KW-0274">FAD</keyword>
<name>A0AAD9SLW0_PHOAM</name>
<evidence type="ECO:0000313" key="7">
    <source>
        <dbReference type="EMBL" id="KAK2610197.1"/>
    </source>
</evidence>
<dbReference type="GO" id="GO:0004499">
    <property type="term" value="F:N,N-dimethylaniline monooxygenase activity"/>
    <property type="evidence" value="ECO:0007669"/>
    <property type="project" value="InterPro"/>
</dbReference>
<dbReference type="EMBL" id="JAUJFL010000002">
    <property type="protein sequence ID" value="KAK2610197.1"/>
    <property type="molecule type" value="Genomic_DNA"/>
</dbReference>
<evidence type="ECO:0008006" key="9">
    <source>
        <dbReference type="Google" id="ProtNLM"/>
    </source>
</evidence>
<evidence type="ECO:0000256" key="6">
    <source>
        <dbReference type="ARBA" id="ARBA00023033"/>
    </source>
</evidence>
<organism evidence="7 8">
    <name type="scientific">Phomopsis amygdali</name>
    <name type="common">Fusicoccum amygdali</name>
    <dbReference type="NCBI Taxonomy" id="1214568"/>
    <lineage>
        <taxon>Eukaryota</taxon>
        <taxon>Fungi</taxon>
        <taxon>Dikarya</taxon>
        <taxon>Ascomycota</taxon>
        <taxon>Pezizomycotina</taxon>
        <taxon>Sordariomycetes</taxon>
        <taxon>Sordariomycetidae</taxon>
        <taxon>Diaporthales</taxon>
        <taxon>Diaporthaceae</taxon>
        <taxon>Diaporthe</taxon>
    </lineage>
</organism>
<accession>A0AAD9SLW0</accession>
<dbReference type="Pfam" id="PF13450">
    <property type="entry name" value="NAD_binding_8"/>
    <property type="match status" value="1"/>
</dbReference>
<dbReference type="GO" id="GO:0050660">
    <property type="term" value="F:flavin adenine dinucleotide binding"/>
    <property type="evidence" value="ECO:0007669"/>
    <property type="project" value="InterPro"/>
</dbReference>